<dbReference type="RefSeq" id="WP_097054721.1">
    <property type="nucleotide sequence ID" value="NZ_OCMF01000001.1"/>
</dbReference>
<proteinExistence type="predicted"/>
<dbReference type="InterPro" id="IPR027268">
    <property type="entry name" value="Peptidase_M4/M1_CTD_sf"/>
</dbReference>
<evidence type="ECO:0000313" key="4">
    <source>
        <dbReference type="Proteomes" id="UP000219193"/>
    </source>
</evidence>
<accession>A0A285X0P2</accession>
<dbReference type="GO" id="GO:0006508">
    <property type="term" value="P:proteolysis"/>
    <property type="evidence" value="ECO:0007669"/>
    <property type="project" value="UniProtKB-KW"/>
</dbReference>
<dbReference type="OrthoDB" id="9778516at2"/>
<sequence>MKEIFAILLTGLLFLSCKEAQNEEAVIYTVAFDKDNLKSAEVKVELNLRDSILFMDPGANDLERGWATFIHDLKAVNLKGEPVTLEELPGAKWKIHSPLDGKIVLTYDVHLDHEDFEWDGGIDGVAYHTDRGIFFTGRTLFIMNGEKRKNIKVDFQLPENWKVTTPWADNRDIVPSYLVMNNTELANAMVFAGTHKELTLKREDFEFVFALGSNEIIADEAIFKDLAEGVLDYYIELMGGIPRPSPDDPFKKMVVVISSHPSVTDGEVIGNNISILIQIGADQFSKTISRFIFAHEFFHLWNGKSFSPNSENAEWFKEGLTNYYTLKALHHVNFLTDESYLDFLSNFFYKRYREDEGLGEIAMANGEEKHDHWGLIYGGGMLAGIAQDLIIRDATNNAKSMDDLMRGLWVKYGNTNDHYSLEELQKLMSQLSGKDQTKFFDSYVLGTESIPIEAYLKLSGLDANTENGNLILSKKEQQTQMQRAIMKGMFGQLEDER</sequence>
<protein>
    <submittedName>
        <fullName evidence="3">Predicted metalloprotease, contains C-terminal PDZ domain</fullName>
    </submittedName>
</protein>
<dbReference type="PROSITE" id="PS51257">
    <property type="entry name" value="PROKAR_LIPOPROTEIN"/>
    <property type="match status" value="1"/>
</dbReference>
<evidence type="ECO:0000313" key="3">
    <source>
        <dbReference type="EMBL" id="SOC78941.1"/>
    </source>
</evidence>
<dbReference type="SUPFAM" id="SSF55486">
    <property type="entry name" value="Metalloproteases ('zincins'), catalytic domain"/>
    <property type="match status" value="1"/>
</dbReference>
<keyword evidence="4" id="KW-1185">Reference proteome</keyword>
<dbReference type="Pfam" id="PF05299">
    <property type="entry name" value="Peptidase_M61"/>
    <property type="match status" value="1"/>
</dbReference>
<dbReference type="Gene3D" id="2.60.40.3650">
    <property type="match status" value="1"/>
</dbReference>
<dbReference type="Pfam" id="PF17899">
    <property type="entry name" value="Peptidase_M61_N"/>
    <property type="match status" value="1"/>
</dbReference>
<feature type="domain" description="Peptidase M61 catalytic" evidence="1">
    <location>
        <begin position="292"/>
        <end position="355"/>
    </location>
</feature>
<dbReference type="Proteomes" id="UP000219193">
    <property type="component" value="Unassembled WGS sequence"/>
</dbReference>
<feature type="domain" description="Peptidase M61 N-terminal" evidence="2">
    <location>
        <begin position="64"/>
        <end position="172"/>
    </location>
</feature>
<organism evidence="3 4">
    <name type="scientific">Salinimicrobium sediminis</name>
    <dbReference type="NCBI Taxonomy" id="1343891"/>
    <lineage>
        <taxon>Bacteria</taxon>
        <taxon>Pseudomonadati</taxon>
        <taxon>Bacteroidota</taxon>
        <taxon>Flavobacteriia</taxon>
        <taxon>Flavobacteriales</taxon>
        <taxon>Flavobacteriaceae</taxon>
        <taxon>Salinimicrobium</taxon>
    </lineage>
</organism>
<evidence type="ECO:0000259" key="1">
    <source>
        <dbReference type="Pfam" id="PF05299"/>
    </source>
</evidence>
<dbReference type="InterPro" id="IPR040756">
    <property type="entry name" value="Peptidase_M61_N"/>
</dbReference>
<dbReference type="Gene3D" id="1.10.390.10">
    <property type="entry name" value="Neutral Protease Domain 2"/>
    <property type="match status" value="1"/>
</dbReference>
<keyword evidence="3" id="KW-0645">Protease</keyword>
<dbReference type="GO" id="GO:0008237">
    <property type="term" value="F:metallopeptidase activity"/>
    <property type="evidence" value="ECO:0007669"/>
    <property type="project" value="UniProtKB-KW"/>
</dbReference>
<dbReference type="InterPro" id="IPR007963">
    <property type="entry name" value="Peptidase_M61_catalytic"/>
</dbReference>
<name>A0A285X0P2_9FLAO</name>
<gene>
    <name evidence="3" type="ORF">SAMN06296241_0461</name>
</gene>
<keyword evidence="3" id="KW-0378">Hydrolase</keyword>
<reference evidence="4" key="1">
    <citation type="submission" date="2017-09" db="EMBL/GenBank/DDBJ databases">
        <authorList>
            <person name="Varghese N."/>
            <person name="Submissions S."/>
        </authorList>
    </citation>
    <scope>NUCLEOTIDE SEQUENCE [LARGE SCALE GENOMIC DNA]</scope>
    <source>
        <strain evidence="4">CGMCC 1.12641</strain>
    </source>
</reference>
<evidence type="ECO:0000259" key="2">
    <source>
        <dbReference type="Pfam" id="PF17899"/>
    </source>
</evidence>
<keyword evidence="3" id="KW-0482">Metalloprotease</keyword>
<dbReference type="AlphaFoldDB" id="A0A285X0P2"/>
<dbReference type="EMBL" id="OCMF01000001">
    <property type="protein sequence ID" value="SOC78941.1"/>
    <property type="molecule type" value="Genomic_DNA"/>
</dbReference>